<evidence type="ECO:0000313" key="4">
    <source>
        <dbReference type="EMBL" id="MBA9077196.1"/>
    </source>
</evidence>
<evidence type="ECO:0000313" key="5">
    <source>
        <dbReference type="Proteomes" id="UP000563094"/>
    </source>
</evidence>
<protein>
    <submittedName>
        <fullName evidence="4">Proline iminopeptidase</fullName>
        <ecNumber evidence="4">3.4.11.5</ecNumber>
    </submittedName>
</protein>
<keyword evidence="5" id="KW-1185">Reference proteome</keyword>
<organism evidence="4 5">
    <name type="scientific">Rufibacter quisquiliarum</name>
    <dbReference type="NCBI Taxonomy" id="1549639"/>
    <lineage>
        <taxon>Bacteria</taxon>
        <taxon>Pseudomonadati</taxon>
        <taxon>Bacteroidota</taxon>
        <taxon>Cytophagia</taxon>
        <taxon>Cytophagales</taxon>
        <taxon>Hymenobacteraceae</taxon>
        <taxon>Rufibacter</taxon>
    </lineage>
</organism>
<comment type="caution">
    <text evidence="4">The sequence shown here is derived from an EMBL/GenBank/DDBJ whole genome shotgun (WGS) entry which is preliminary data.</text>
</comment>
<sequence length="280" mass="31571">MKVHIDNKDTKLFTSIQAKPGKETIVLLHGGPGVPDGMTYLVEFLSRDFQVITFHQRGTQKSPTSGHDYSMKAYLSDLTRIADFLKVKKFHLFGHSWGGLYAQLYAEQHPERLQSLFLCSPASGTGTQWKDTLLEIARYNKAKTTTLEWLNMNMQAGLGLLGSDSGYKHFFWQALENFSRGFKESHPEKFEVECIRAEAINQTLKQIVAAPELPVFAHPAYDVTIAYGDQDIIGDSKKHVLQRFPTAKVHTIPGSGHIPWSHNQKAFVKVLQEHYGIKAV</sequence>
<name>A0A839GQP0_9BACT</name>
<gene>
    <name evidence="4" type="ORF">FHS90_001907</name>
</gene>
<dbReference type="PANTHER" id="PTHR43798:SF5">
    <property type="entry name" value="MONOACYLGLYCEROL LIPASE ABHD6"/>
    <property type="match status" value="1"/>
</dbReference>
<dbReference type="Pfam" id="PF00561">
    <property type="entry name" value="Abhydrolase_1"/>
    <property type="match status" value="1"/>
</dbReference>
<dbReference type="EMBL" id="JACJIQ010000006">
    <property type="protein sequence ID" value="MBA9077196.1"/>
    <property type="molecule type" value="Genomic_DNA"/>
</dbReference>
<dbReference type="InterPro" id="IPR002410">
    <property type="entry name" value="Peptidase_S33"/>
</dbReference>
<evidence type="ECO:0000256" key="1">
    <source>
        <dbReference type="ARBA" id="ARBA00010088"/>
    </source>
</evidence>
<keyword evidence="4" id="KW-0031">Aminopeptidase</keyword>
<comment type="similarity">
    <text evidence="1">Belongs to the peptidase S33 family.</text>
</comment>
<dbReference type="InterPro" id="IPR050266">
    <property type="entry name" value="AB_hydrolase_sf"/>
</dbReference>
<proteinExistence type="inferred from homology"/>
<dbReference type="GO" id="GO:0006508">
    <property type="term" value="P:proteolysis"/>
    <property type="evidence" value="ECO:0007669"/>
    <property type="project" value="InterPro"/>
</dbReference>
<dbReference type="Proteomes" id="UP000563094">
    <property type="component" value="Unassembled WGS sequence"/>
</dbReference>
<feature type="domain" description="AB hydrolase-1" evidence="3">
    <location>
        <begin position="24"/>
        <end position="258"/>
    </location>
</feature>
<keyword evidence="4" id="KW-0645">Protease</keyword>
<dbReference type="EC" id="3.4.11.5" evidence="4"/>
<evidence type="ECO:0000256" key="2">
    <source>
        <dbReference type="ARBA" id="ARBA00022801"/>
    </source>
</evidence>
<dbReference type="SUPFAM" id="SSF53474">
    <property type="entry name" value="alpha/beta-Hydrolases"/>
    <property type="match status" value="1"/>
</dbReference>
<dbReference type="GO" id="GO:0046464">
    <property type="term" value="P:acylglycerol catabolic process"/>
    <property type="evidence" value="ECO:0007669"/>
    <property type="project" value="TreeGrafter"/>
</dbReference>
<dbReference type="AlphaFoldDB" id="A0A839GQP0"/>
<dbReference type="RefSeq" id="WP_182512802.1">
    <property type="nucleotide sequence ID" value="NZ_JACJIQ010000006.1"/>
</dbReference>
<accession>A0A839GQP0</accession>
<dbReference type="InterPro" id="IPR029058">
    <property type="entry name" value="AB_hydrolase_fold"/>
</dbReference>
<dbReference type="GO" id="GO:0047372">
    <property type="term" value="F:monoacylglycerol lipase activity"/>
    <property type="evidence" value="ECO:0007669"/>
    <property type="project" value="TreeGrafter"/>
</dbReference>
<dbReference type="Gene3D" id="3.40.50.1820">
    <property type="entry name" value="alpha/beta hydrolase"/>
    <property type="match status" value="1"/>
</dbReference>
<reference evidence="4 5" key="1">
    <citation type="submission" date="2020-08" db="EMBL/GenBank/DDBJ databases">
        <title>Genomic Encyclopedia of Type Strains, Phase IV (KMG-IV): sequencing the most valuable type-strain genomes for metagenomic binning, comparative biology and taxonomic classification.</title>
        <authorList>
            <person name="Goeker M."/>
        </authorList>
    </citation>
    <scope>NUCLEOTIDE SEQUENCE [LARGE SCALE GENOMIC DNA]</scope>
    <source>
        <strain evidence="4 5">DSM 29854</strain>
    </source>
</reference>
<dbReference type="PANTHER" id="PTHR43798">
    <property type="entry name" value="MONOACYLGLYCEROL LIPASE"/>
    <property type="match status" value="1"/>
</dbReference>
<evidence type="ECO:0000259" key="3">
    <source>
        <dbReference type="Pfam" id="PF00561"/>
    </source>
</evidence>
<dbReference type="InterPro" id="IPR000073">
    <property type="entry name" value="AB_hydrolase_1"/>
</dbReference>
<dbReference type="PRINTS" id="PR00793">
    <property type="entry name" value="PROAMNOPTASE"/>
</dbReference>
<keyword evidence="2 4" id="KW-0378">Hydrolase</keyword>
<dbReference type="GO" id="GO:0004177">
    <property type="term" value="F:aminopeptidase activity"/>
    <property type="evidence" value="ECO:0007669"/>
    <property type="project" value="UniProtKB-KW"/>
</dbReference>
<dbReference type="GO" id="GO:0016020">
    <property type="term" value="C:membrane"/>
    <property type="evidence" value="ECO:0007669"/>
    <property type="project" value="TreeGrafter"/>
</dbReference>